<organism evidence="1 2">
    <name type="scientific">Strongyloides venezuelensis</name>
    <name type="common">Threadworm</name>
    <dbReference type="NCBI Taxonomy" id="75913"/>
    <lineage>
        <taxon>Eukaryota</taxon>
        <taxon>Metazoa</taxon>
        <taxon>Ecdysozoa</taxon>
        <taxon>Nematoda</taxon>
        <taxon>Chromadorea</taxon>
        <taxon>Rhabditida</taxon>
        <taxon>Tylenchina</taxon>
        <taxon>Panagrolaimomorpha</taxon>
        <taxon>Strongyloidoidea</taxon>
        <taxon>Strongyloididae</taxon>
        <taxon>Strongyloides</taxon>
    </lineage>
</organism>
<evidence type="ECO:0000313" key="2">
    <source>
        <dbReference type="WBParaSite" id="SVE_1859300.1"/>
    </source>
</evidence>
<dbReference type="Proteomes" id="UP000035680">
    <property type="component" value="Unassembled WGS sequence"/>
</dbReference>
<proteinExistence type="predicted"/>
<name>A0A0K0G1K2_STRVS</name>
<dbReference type="AlphaFoldDB" id="A0A0K0G1K2"/>
<evidence type="ECO:0000313" key="1">
    <source>
        <dbReference type="Proteomes" id="UP000035680"/>
    </source>
</evidence>
<reference evidence="1" key="1">
    <citation type="submission" date="2014-07" db="EMBL/GenBank/DDBJ databases">
        <authorList>
            <person name="Martin A.A"/>
            <person name="De Silva N."/>
        </authorList>
    </citation>
    <scope>NUCLEOTIDE SEQUENCE</scope>
</reference>
<protein>
    <submittedName>
        <fullName evidence="2">Uncharacterized protein</fullName>
    </submittedName>
</protein>
<accession>A0A0K0G1K2</accession>
<sequence>MKTLWDFVRRFNKTCDEAMEGEIVSETMSDSSESNERKNQLKPHISRCNRIFERCRKPKFVAAIRNC</sequence>
<reference evidence="2" key="2">
    <citation type="submission" date="2015-08" db="UniProtKB">
        <authorList>
            <consortium name="WormBaseParasite"/>
        </authorList>
    </citation>
    <scope>IDENTIFICATION</scope>
</reference>
<dbReference type="WBParaSite" id="SVE_1859300.1">
    <property type="protein sequence ID" value="SVE_1859300.1"/>
    <property type="gene ID" value="SVE_1859300"/>
</dbReference>
<keyword evidence="1" id="KW-1185">Reference proteome</keyword>